<reference evidence="1" key="1">
    <citation type="submission" date="2019-12" db="EMBL/GenBank/DDBJ databases">
        <title>Genome sequencing and annotation of Brassica cretica.</title>
        <authorList>
            <person name="Studholme D.J."/>
            <person name="Sarris P.F."/>
        </authorList>
    </citation>
    <scope>NUCLEOTIDE SEQUENCE</scope>
    <source>
        <strain evidence="1">PFS-001/15</strain>
        <tissue evidence="1">Leaf</tissue>
    </source>
</reference>
<dbReference type="EMBL" id="QGKW02002228">
    <property type="protein sequence ID" value="KAF2536887.1"/>
    <property type="molecule type" value="Genomic_DNA"/>
</dbReference>
<dbReference type="Proteomes" id="UP000712281">
    <property type="component" value="Unassembled WGS sequence"/>
</dbReference>
<protein>
    <submittedName>
        <fullName evidence="1">Uncharacterized protein</fullName>
    </submittedName>
</protein>
<accession>A0A8S9FWK8</accession>
<gene>
    <name evidence="1" type="ORF">F2Q68_00018744</name>
</gene>
<sequence>MWCGDPMKASSFGGSSVKRHAISVSSTAGRIQNSVSVLSSGGSEGLESDLLRKPVYVTAGTPEYAWS</sequence>
<proteinExistence type="predicted"/>
<comment type="caution">
    <text evidence="1">The sequence shown here is derived from an EMBL/GenBank/DDBJ whole genome shotgun (WGS) entry which is preliminary data.</text>
</comment>
<evidence type="ECO:0000313" key="1">
    <source>
        <dbReference type="EMBL" id="KAF2536887.1"/>
    </source>
</evidence>
<evidence type="ECO:0000313" key="2">
    <source>
        <dbReference type="Proteomes" id="UP000712281"/>
    </source>
</evidence>
<organism evidence="1 2">
    <name type="scientific">Brassica cretica</name>
    <name type="common">Mustard</name>
    <dbReference type="NCBI Taxonomy" id="69181"/>
    <lineage>
        <taxon>Eukaryota</taxon>
        <taxon>Viridiplantae</taxon>
        <taxon>Streptophyta</taxon>
        <taxon>Embryophyta</taxon>
        <taxon>Tracheophyta</taxon>
        <taxon>Spermatophyta</taxon>
        <taxon>Magnoliopsida</taxon>
        <taxon>eudicotyledons</taxon>
        <taxon>Gunneridae</taxon>
        <taxon>Pentapetalae</taxon>
        <taxon>rosids</taxon>
        <taxon>malvids</taxon>
        <taxon>Brassicales</taxon>
        <taxon>Brassicaceae</taxon>
        <taxon>Brassiceae</taxon>
        <taxon>Brassica</taxon>
    </lineage>
</organism>
<dbReference type="AlphaFoldDB" id="A0A8S9FWK8"/>
<name>A0A8S9FWK8_BRACR</name>